<feature type="signal peptide" evidence="11">
    <location>
        <begin position="1"/>
        <end position="19"/>
    </location>
</feature>
<dbReference type="Pfam" id="PF01926">
    <property type="entry name" value="MMR_HSR1"/>
    <property type="match status" value="1"/>
</dbReference>
<dbReference type="InterPro" id="IPR019987">
    <property type="entry name" value="GTP-bd_ribosome_bio_YsxC"/>
</dbReference>
<comment type="cofactor">
    <cofactor evidence="1">
        <name>Mg(2+)</name>
        <dbReference type="ChEBI" id="CHEBI:18420"/>
    </cofactor>
</comment>
<dbReference type="Gene3D" id="3.40.50.300">
    <property type="entry name" value="P-loop containing nucleotide triphosphate hydrolases"/>
    <property type="match status" value="1"/>
</dbReference>
<evidence type="ECO:0000256" key="6">
    <source>
        <dbReference type="ARBA" id="ARBA00022842"/>
    </source>
</evidence>
<evidence type="ECO:0000256" key="3">
    <source>
        <dbReference type="ARBA" id="ARBA00022618"/>
    </source>
</evidence>
<feature type="domain" description="EngB-type G" evidence="12">
    <location>
        <begin position="330"/>
        <end position="516"/>
    </location>
</feature>
<dbReference type="PANTHER" id="PTHR11649">
    <property type="entry name" value="MSS1/TRME-RELATED GTP-BINDING PROTEIN"/>
    <property type="match status" value="1"/>
</dbReference>
<comment type="similarity">
    <text evidence="2">Belongs to the TRAFAC class TrmE-Era-EngA-EngB-Septin-like GTPase superfamily. EngB GTPase family.</text>
</comment>
<evidence type="ECO:0000256" key="9">
    <source>
        <dbReference type="ARBA" id="ARBA00023306"/>
    </source>
</evidence>
<dbReference type="EMBL" id="JBGBPQ010000012">
    <property type="protein sequence ID" value="KAL1514786.1"/>
    <property type="molecule type" value="Genomic_DNA"/>
</dbReference>
<name>A0AB34J897_PRYPA</name>
<sequence length="533" mass="56851">MLRLLRGLTRLTSLTGATALLSDAFSASGLSGILTRSVPQVRAPECLSAAGKRAVRRQRQKLSPSSPSPAAALAHPADGAGGAVAAASLMPATVSDLRRLAKGERRTAQLVELYDVGLSANLPPAACLDAVVAALLREAQHSPALELVRRHLRSHAAATPSAGVSKVFLALCRRGELEQASSLLAELDALPPPATGEAGEASVQLPAPAEAAGASGTREEALGVAVYSTLLPALARAHLAVGKSHEAAELMLRLVRSGGVVCPPIDKMTQLIREFGKSKNLGGVYACLDAMAAAKLAPDAENLQVMVDALVKDVRFVTGGVSMGTLPTDPLPEVAFVGRSNVGKSSLVNMVLGRRALAYTSKTPGKTQQYNYFLINEGRDEGVFHLVDMPGLGYAQADSKKRKEWVRFFGEYVRQRQQLRLFVHLIDGEIGLLDTDLEIMKLAAEVSKDECRWQYALILTKVDKRKGKAKANVYASVMDAVEKFGCDIGDRIIQTSARTKLGRADAWRLLRPVVLPSDRIETSFTDGEARPAE</sequence>
<keyword evidence="6" id="KW-0460">Magnesium</keyword>
<evidence type="ECO:0000259" key="12">
    <source>
        <dbReference type="PROSITE" id="PS51706"/>
    </source>
</evidence>
<feature type="chain" id="PRO_5044194206" description="EngB-type G domain-containing protein" evidence="11">
    <location>
        <begin position="20"/>
        <end position="533"/>
    </location>
</feature>
<keyword evidence="4" id="KW-0479">Metal-binding</keyword>
<dbReference type="GO" id="GO:0051301">
    <property type="term" value="P:cell division"/>
    <property type="evidence" value="ECO:0007669"/>
    <property type="project" value="UniProtKB-KW"/>
</dbReference>
<keyword evidence="8" id="KW-0717">Septation</keyword>
<dbReference type="Gene3D" id="1.25.40.10">
    <property type="entry name" value="Tetratricopeptide repeat domain"/>
    <property type="match status" value="1"/>
</dbReference>
<dbReference type="Proteomes" id="UP001515480">
    <property type="component" value="Unassembled WGS sequence"/>
</dbReference>
<evidence type="ECO:0000313" key="14">
    <source>
        <dbReference type="Proteomes" id="UP001515480"/>
    </source>
</evidence>
<keyword evidence="11" id="KW-0732">Signal</keyword>
<reference evidence="13 14" key="1">
    <citation type="journal article" date="2024" name="Science">
        <title>Giant polyketide synthase enzymes in the biosynthesis of giant marine polyether toxins.</title>
        <authorList>
            <person name="Fallon T.R."/>
            <person name="Shende V.V."/>
            <person name="Wierzbicki I.H."/>
            <person name="Pendleton A.L."/>
            <person name="Watervoot N.F."/>
            <person name="Auber R.P."/>
            <person name="Gonzalez D.J."/>
            <person name="Wisecaver J.H."/>
            <person name="Moore B.S."/>
        </authorList>
    </citation>
    <scope>NUCLEOTIDE SEQUENCE [LARGE SCALE GENOMIC DNA]</scope>
    <source>
        <strain evidence="13 14">12B1</strain>
    </source>
</reference>
<evidence type="ECO:0000256" key="11">
    <source>
        <dbReference type="SAM" id="SignalP"/>
    </source>
</evidence>
<dbReference type="PANTHER" id="PTHR11649:SF13">
    <property type="entry name" value="ENGB-TYPE G DOMAIN-CONTAINING PROTEIN"/>
    <property type="match status" value="1"/>
</dbReference>
<dbReference type="PROSITE" id="PS51706">
    <property type="entry name" value="G_ENGB"/>
    <property type="match status" value="1"/>
</dbReference>
<evidence type="ECO:0000256" key="7">
    <source>
        <dbReference type="ARBA" id="ARBA00023134"/>
    </source>
</evidence>
<dbReference type="InterPro" id="IPR030393">
    <property type="entry name" value="G_ENGB_dom"/>
</dbReference>
<dbReference type="GO" id="GO:0046872">
    <property type="term" value="F:metal ion binding"/>
    <property type="evidence" value="ECO:0007669"/>
    <property type="project" value="UniProtKB-KW"/>
</dbReference>
<proteinExistence type="inferred from homology"/>
<dbReference type="GO" id="GO:0005525">
    <property type="term" value="F:GTP binding"/>
    <property type="evidence" value="ECO:0007669"/>
    <property type="project" value="UniProtKB-KW"/>
</dbReference>
<protein>
    <recommendedName>
        <fullName evidence="12">EngB-type G domain-containing protein</fullName>
    </recommendedName>
</protein>
<keyword evidence="5" id="KW-0547">Nucleotide-binding</keyword>
<organism evidence="13 14">
    <name type="scientific">Prymnesium parvum</name>
    <name type="common">Toxic golden alga</name>
    <dbReference type="NCBI Taxonomy" id="97485"/>
    <lineage>
        <taxon>Eukaryota</taxon>
        <taxon>Haptista</taxon>
        <taxon>Haptophyta</taxon>
        <taxon>Prymnesiophyceae</taxon>
        <taxon>Prymnesiales</taxon>
        <taxon>Prymnesiaceae</taxon>
        <taxon>Prymnesium</taxon>
    </lineage>
</organism>
<dbReference type="CDD" id="cd01876">
    <property type="entry name" value="YihA_EngB"/>
    <property type="match status" value="1"/>
</dbReference>
<accession>A0AB34J897</accession>
<evidence type="ECO:0000256" key="2">
    <source>
        <dbReference type="ARBA" id="ARBA00009638"/>
    </source>
</evidence>
<keyword evidence="7" id="KW-0342">GTP-binding</keyword>
<comment type="caution">
    <text evidence="13">The sequence shown here is derived from an EMBL/GenBank/DDBJ whole genome shotgun (WGS) entry which is preliminary data.</text>
</comment>
<evidence type="ECO:0000256" key="5">
    <source>
        <dbReference type="ARBA" id="ARBA00022741"/>
    </source>
</evidence>
<keyword evidence="14" id="KW-1185">Reference proteome</keyword>
<dbReference type="InterPro" id="IPR011990">
    <property type="entry name" value="TPR-like_helical_dom_sf"/>
</dbReference>
<feature type="region of interest" description="Disordered" evidence="10">
    <location>
        <begin position="53"/>
        <end position="76"/>
    </location>
</feature>
<dbReference type="InterPro" id="IPR006073">
    <property type="entry name" value="GTP-bd"/>
</dbReference>
<dbReference type="AlphaFoldDB" id="A0AB34J897"/>
<evidence type="ECO:0000313" key="13">
    <source>
        <dbReference type="EMBL" id="KAL1514786.1"/>
    </source>
</evidence>
<evidence type="ECO:0000256" key="8">
    <source>
        <dbReference type="ARBA" id="ARBA00023210"/>
    </source>
</evidence>
<feature type="compositionally biased region" description="Low complexity" evidence="10">
    <location>
        <begin position="63"/>
        <end position="76"/>
    </location>
</feature>
<dbReference type="NCBIfam" id="TIGR03598">
    <property type="entry name" value="GTPase_YsxC"/>
    <property type="match status" value="1"/>
</dbReference>
<evidence type="ECO:0000256" key="10">
    <source>
        <dbReference type="SAM" id="MobiDB-lite"/>
    </source>
</evidence>
<gene>
    <name evidence="13" type="ORF">AB1Y20_003872</name>
</gene>
<evidence type="ECO:0000256" key="1">
    <source>
        <dbReference type="ARBA" id="ARBA00001946"/>
    </source>
</evidence>
<dbReference type="SUPFAM" id="SSF52540">
    <property type="entry name" value="P-loop containing nucleoside triphosphate hydrolases"/>
    <property type="match status" value="1"/>
</dbReference>
<keyword evidence="3" id="KW-0132">Cell division</keyword>
<dbReference type="HAMAP" id="MF_00321">
    <property type="entry name" value="GTPase_EngB"/>
    <property type="match status" value="1"/>
</dbReference>
<dbReference type="InterPro" id="IPR027417">
    <property type="entry name" value="P-loop_NTPase"/>
</dbReference>
<keyword evidence="9" id="KW-0131">Cell cycle</keyword>
<evidence type="ECO:0000256" key="4">
    <source>
        <dbReference type="ARBA" id="ARBA00022723"/>
    </source>
</evidence>